<accession>L9KKV2</accession>
<evidence type="ECO:0000259" key="2">
    <source>
        <dbReference type="Pfam" id="PF02538"/>
    </source>
</evidence>
<dbReference type="GO" id="GO:0017168">
    <property type="term" value="F:5-oxoprolinase (ATP-hydrolyzing) activity"/>
    <property type="evidence" value="ECO:0007669"/>
    <property type="project" value="TreeGrafter"/>
</dbReference>
<sequence length="140" mass="15304">MTNTRITDPEILESRYPVILRRFELRRGSGGRGRFRGGDGVVRELLFREEALLSVLTERRGEPGARGLNLLTRKDGRTVNLGGKTSVTVYPGDVFCLYTPGGGGYGDPEDPAPPPGSPPLPAAFPERGSVYEYRRAQEAV</sequence>
<reference evidence="4" key="2">
    <citation type="journal article" date="2013" name="Nat. Commun.">
        <title>Genome of the Chinese tree shrew.</title>
        <authorList>
            <person name="Fan Y."/>
            <person name="Huang Z.Y."/>
            <person name="Cao C.C."/>
            <person name="Chen C.S."/>
            <person name="Chen Y.X."/>
            <person name="Fan D.D."/>
            <person name="He J."/>
            <person name="Hou H.L."/>
            <person name="Hu L."/>
            <person name="Hu X.T."/>
            <person name="Jiang X.T."/>
            <person name="Lai R."/>
            <person name="Lang Y.S."/>
            <person name="Liang B."/>
            <person name="Liao S.G."/>
            <person name="Mu D."/>
            <person name="Ma Y.Y."/>
            <person name="Niu Y.Y."/>
            <person name="Sun X.Q."/>
            <person name="Xia J.Q."/>
            <person name="Xiao J."/>
            <person name="Xiong Z.Q."/>
            <person name="Xu L."/>
            <person name="Yang L."/>
            <person name="Zhang Y."/>
            <person name="Zhao W."/>
            <person name="Zhao X.D."/>
            <person name="Zheng Y.T."/>
            <person name="Zhou J.M."/>
            <person name="Zhu Y.B."/>
            <person name="Zhang G.J."/>
            <person name="Wang J."/>
            <person name="Yao Y.G."/>
        </authorList>
    </citation>
    <scope>NUCLEOTIDE SEQUENCE [LARGE SCALE GENOMIC DNA]</scope>
</reference>
<feature type="compositionally biased region" description="Pro residues" evidence="1">
    <location>
        <begin position="111"/>
        <end position="122"/>
    </location>
</feature>
<dbReference type="PANTHER" id="PTHR11365">
    <property type="entry name" value="5-OXOPROLINASE RELATED"/>
    <property type="match status" value="1"/>
</dbReference>
<dbReference type="AlphaFoldDB" id="L9KKV2"/>
<dbReference type="Proteomes" id="UP000011518">
    <property type="component" value="Unassembled WGS sequence"/>
</dbReference>
<evidence type="ECO:0000313" key="3">
    <source>
        <dbReference type="EMBL" id="ELW63391.1"/>
    </source>
</evidence>
<name>L9KKV2_TUPCH</name>
<dbReference type="InterPro" id="IPR003692">
    <property type="entry name" value="Hydantoinase_B"/>
</dbReference>
<feature type="region of interest" description="Disordered" evidence="1">
    <location>
        <begin position="101"/>
        <end position="126"/>
    </location>
</feature>
<dbReference type="PANTHER" id="PTHR11365:SF2">
    <property type="entry name" value="5-OXOPROLINASE"/>
    <property type="match status" value="1"/>
</dbReference>
<proteinExistence type="predicted"/>
<protein>
    <submittedName>
        <fullName evidence="3">5-oxoprolinase</fullName>
    </submittedName>
</protein>
<gene>
    <name evidence="3" type="ORF">TREES_T100016038</name>
</gene>
<reference evidence="4" key="1">
    <citation type="submission" date="2012-07" db="EMBL/GenBank/DDBJ databases">
        <title>Genome of the Chinese tree shrew, a rising model animal genetically related to primates.</title>
        <authorList>
            <person name="Zhang G."/>
            <person name="Fan Y."/>
            <person name="Yao Y."/>
            <person name="Huang Z."/>
        </authorList>
    </citation>
    <scope>NUCLEOTIDE SEQUENCE [LARGE SCALE GENOMIC DNA]</scope>
</reference>
<dbReference type="GO" id="GO:0005829">
    <property type="term" value="C:cytosol"/>
    <property type="evidence" value="ECO:0007669"/>
    <property type="project" value="TreeGrafter"/>
</dbReference>
<organism evidence="3 4">
    <name type="scientific">Tupaia chinensis</name>
    <name type="common">Chinese tree shrew</name>
    <name type="synonym">Tupaia belangeri chinensis</name>
    <dbReference type="NCBI Taxonomy" id="246437"/>
    <lineage>
        <taxon>Eukaryota</taxon>
        <taxon>Metazoa</taxon>
        <taxon>Chordata</taxon>
        <taxon>Craniata</taxon>
        <taxon>Vertebrata</taxon>
        <taxon>Euteleostomi</taxon>
        <taxon>Mammalia</taxon>
        <taxon>Eutheria</taxon>
        <taxon>Euarchontoglires</taxon>
        <taxon>Scandentia</taxon>
        <taxon>Tupaiidae</taxon>
        <taxon>Tupaia</taxon>
    </lineage>
</organism>
<keyword evidence="4" id="KW-1185">Reference proteome</keyword>
<dbReference type="EMBL" id="KB320776">
    <property type="protein sequence ID" value="ELW63391.1"/>
    <property type="molecule type" value="Genomic_DNA"/>
</dbReference>
<evidence type="ECO:0000313" key="4">
    <source>
        <dbReference type="Proteomes" id="UP000011518"/>
    </source>
</evidence>
<feature type="domain" description="Hydantoinase B/oxoprolinase" evidence="2">
    <location>
        <begin position="1"/>
        <end position="108"/>
    </location>
</feature>
<dbReference type="InParanoid" id="L9KKV2"/>
<evidence type="ECO:0000256" key="1">
    <source>
        <dbReference type="SAM" id="MobiDB-lite"/>
    </source>
</evidence>
<dbReference type="Pfam" id="PF02538">
    <property type="entry name" value="Hydantoinase_B"/>
    <property type="match status" value="1"/>
</dbReference>
<dbReference type="InterPro" id="IPR045079">
    <property type="entry name" value="Oxoprolinase-like"/>
</dbReference>
<dbReference type="eggNOG" id="KOG1939">
    <property type="taxonomic scope" value="Eukaryota"/>
</dbReference>
<dbReference type="GO" id="GO:0006749">
    <property type="term" value="P:glutathione metabolic process"/>
    <property type="evidence" value="ECO:0007669"/>
    <property type="project" value="TreeGrafter"/>
</dbReference>
<dbReference type="STRING" id="246437.L9KKV2"/>